<gene>
    <name evidence="2" type="primary">WBGene00272020</name>
</gene>
<dbReference type="Proteomes" id="UP000005239">
    <property type="component" value="Unassembled WGS sequence"/>
</dbReference>
<organism evidence="2 3">
    <name type="scientific">Pristionchus pacificus</name>
    <name type="common">Parasitic nematode worm</name>
    <dbReference type="NCBI Taxonomy" id="54126"/>
    <lineage>
        <taxon>Eukaryota</taxon>
        <taxon>Metazoa</taxon>
        <taxon>Ecdysozoa</taxon>
        <taxon>Nematoda</taxon>
        <taxon>Chromadorea</taxon>
        <taxon>Rhabditida</taxon>
        <taxon>Rhabditina</taxon>
        <taxon>Diplogasteromorpha</taxon>
        <taxon>Diplogasteroidea</taxon>
        <taxon>Neodiplogasteridae</taxon>
        <taxon>Pristionchus</taxon>
    </lineage>
</organism>
<name>A0A2A6BLM4_PRIPA</name>
<accession>A0A8R1UM66</accession>
<keyword evidence="3" id="KW-1185">Reference proteome</keyword>
<dbReference type="AlphaFoldDB" id="A0A2A6BLM4"/>
<evidence type="ECO:0000313" key="3">
    <source>
        <dbReference type="Proteomes" id="UP000005239"/>
    </source>
</evidence>
<reference evidence="2" key="2">
    <citation type="submission" date="2022-06" db="UniProtKB">
        <authorList>
            <consortium name="EnsemblMetazoa"/>
        </authorList>
    </citation>
    <scope>IDENTIFICATION</scope>
    <source>
        <strain evidence="2">PS312</strain>
    </source>
</reference>
<evidence type="ECO:0000313" key="2">
    <source>
        <dbReference type="EnsemblMetazoa" id="PPA33651.1"/>
    </source>
</evidence>
<accession>A0A2A6BLM4</accession>
<feature type="region of interest" description="Disordered" evidence="1">
    <location>
        <begin position="1"/>
        <end position="21"/>
    </location>
</feature>
<evidence type="ECO:0000256" key="1">
    <source>
        <dbReference type="SAM" id="MobiDB-lite"/>
    </source>
</evidence>
<reference evidence="3" key="1">
    <citation type="journal article" date="2008" name="Nat. Genet.">
        <title>The Pristionchus pacificus genome provides a unique perspective on nematode lifestyle and parasitism.</title>
        <authorList>
            <person name="Dieterich C."/>
            <person name="Clifton S.W."/>
            <person name="Schuster L.N."/>
            <person name="Chinwalla A."/>
            <person name="Delehaunty K."/>
            <person name="Dinkelacker I."/>
            <person name="Fulton L."/>
            <person name="Fulton R."/>
            <person name="Godfrey J."/>
            <person name="Minx P."/>
            <person name="Mitreva M."/>
            <person name="Roeseler W."/>
            <person name="Tian H."/>
            <person name="Witte H."/>
            <person name="Yang S.P."/>
            <person name="Wilson R.K."/>
            <person name="Sommer R.J."/>
        </authorList>
    </citation>
    <scope>NUCLEOTIDE SEQUENCE [LARGE SCALE GENOMIC DNA]</scope>
    <source>
        <strain evidence="3">PS312</strain>
    </source>
</reference>
<sequence length="96" mass="10048">MRRDAAAGGADAAADADGDAAALRADSAATLALDSSAVRRNAAAAGMFLVVLVEDFDGGDDNFIGRKGWRSEGTSTEEQRKEEREEGAWKESGVEE</sequence>
<dbReference type="EnsemblMetazoa" id="PPA33651.1">
    <property type="protein sequence ID" value="PPA33651.1"/>
    <property type="gene ID" value="WBGene00272020"/>
</dbReference>
<feature type="region of interest" description="Disordered" evidence="1">
    <location>
        <begin position="63"/>
        <end position="96"/>
    </location>
</feature>
<feature type="compositionally biased region" description="Basic and acidic residues" evidence="1">
    <location>
        <begin position="77"/>
        <end position="96"/>
    </location>
</feature>
<proteinExistence type="predicted"/>
<protein>
    <submittedName>
        <fullName evidence="2">Uncharacterized protein</fullName>
    </submittedName>
</protein>